<dbReference type="Pfam" id="PF01722">
    <property type="entry name" value="BolA"/>
    <property type="match status" value="1"/>
</dbReference>
<dbReference type="RefSeq" id="WP_270025145.1">
    <property type="nucleotide sequence ID" value="NZ_JAPDDP010000016.1"/>
</dbReference>
<comment type="caution">
    <text evidence="3">The sequence shown here is derived from an EMBL/GenBank/DDBJ whole genome shotgun (WGS) entry which is preliminary data.</text>
</comment>
<evidence type="ECO:0000256" key="1">
    <source>
        <dbReference type="ARBA" id="ARBA00005578"/>
    </source>
</evidence>
<evidence type="ECO:0000256" key="2">
    <source>
        <dbReference type="RuleBase" id="RU003860"/>
    </source>
</evidence>
<keyword evidence="4" id="KW-1185">Reference proteome</keyword>
<dbReference type="AlphaFoldDB" id="A0A9X3NB88"/>
<dbReference type="PANTHER" id="PTHR46229">
    <property type="entry name" value="BOLA TRANSCRIPTION REGULATOR"/>
    <property type="match status" value="1"/>
</dbReference>
<dbReference type="SUPFAM" id="SSF82657">
    <property type="entry name" value="BolA-like"/>
    <property type="match status" value="1"/>
</dbReference>
<gene>
    <name evidence="3" type="ORF">OJ997_11075</name>
</gene>
<reference evidence="3" key="1">
    <citation type="submission" date="2022-10" db="EMBL/GenBank/DDBJ databases">
        <title>The WGS of Solirubrobacter phytolaccae KCTC 29190.</title>
        <authorList>
            <person name="Jiang Z."/>
        </authorList>
    </citation>
    <scope>NUCLEOTIDE SEQUENCE</scope>
    <source>
        <strain evidence="3">KCTC 29190</strain>
    </source>
</reference>
<comment type="similarity">
    <text evidence="1 2">Belongs to the BolA/IbaG family.</text>
</comment>
<proteinExistence type="inferred from homology"/>
<sequence>MPSTDDLKLRIEAAIPGSSAAVTDLTGTGDHFRATVVAPEFAELSRIEQHRRVYAVFGADIGGPIHALSLVTKAEA</sequence>
<dbReference type="InterPro" id="IPR002634">
    <property type="entry name" value="BolA"/>
</dbReference>
<organism evidence="3 4">
    <name type="scientific">Solirubrobacter phytolaccae</name>
    <dbReference type="NCBI Taxonomy" id="1404360"/>
    <lineage>
        <taxon>Bacteria</taxon>
        <taxon>Bacillati</taxon>
        <taxon>Actinomycetota</taxon>
        <taxon>Thermoleophilia</taxon>
        <taxon>Solirubrobacterales</taxon>
        <taxon>Solirubrobacteraceae</taxon>
        <taxon>Solirubrobacter</taxon>
    </lineage>
</organism>
<dbReference type="PANTHER" id="PTHR46229:SF2">
    <property type="entry name" value="BOLA-LIKE PROTEIN 1"/>
    <property type="match status" value="1"/>
</dbReference>
<dbReference type="Proteomes" id="UP001147653">
    <property type="component" value="Unassembled WGS sequence"/>
</dbReference>
<protein>
    <submittedName>
        <fullName evidence="3">BolA/IbaG family iron-sulfur metabolism protein</fullName>
    </submittedName>
</protein>
<dbReference type="InterPro" id="IPR036065">
    <property type="entry name" value="BolA-like_sf"/>
</dbReference>
<dbReference type="Gene3D" id="3.30.300.90">
    <property type="entry name" value="BolA-like"/>
    <property type="match status" value="1"/>
</dbReference>
<dbReference type="PIRSF" id="PIRSF003113">
    <property type="entry name" value="BolA"/>
    <property type="match status" value="1"/>
</dbReference>
<dbReference type="InterPro" id="IPR050961">
    <property type="entry name" value="BolA/IbaG_stress_morph_reg"/>
</dbReference>
<evidence type="ECO:0000313" key="3">
    <source>
        <dbReference type="EMBL" id="MDA0180836.1"/>
    </source>
</evidence>
<evidence type="ECO:0000313" key="4">
    <source>
        <dbReference type="Proteomes" id="UP001147653"/>
    </source>
</evidence>
<accession>A0A9X3NB88</accession>
<dbReference type="EMBL" id="JAPDDP010000016">
    <property type="protein sequence ID" value="MDA0180836.1"/>
    <property type="molecule type" value="Genomic_DNA"/>
</dbReference>
<name>A0A9X3NB88_9ACTN</name>